<comment type="similarity">
    <text evidence="1 3">Belongs to the GMC oxidoreductase family.</text>
</comment>
<dbReference type="SUPFAM" id="SSF51905">
    <property type="entry name" value="FAD/NAD(P)-binding domain"/>
    <property type="match status" value="1"/>
</dbReference>
<dbReference type="Gene3D" id="2.60.40.1210">
    <property type="entry name" value="Cellobiose dehydrogenase, cytochrome domain"/>
    <property type="match status" value="1"/>
</dbReference>
<dbReference type="AlphaFoldDB" id="A0A177D413"/>
<dbReference type="GO" id="GO:0005576">
    <property type="term" value="C:extracellular region"/>
    <property type="evidence" value="ECO:0007669"/>
    <property type="project" value="InterPro"/>
</dbReference>
<dbReference type="VEuPathDB" id="FungiDB:CC77DRAFT_950453"/>
<proteinExistence type="inferred from homology"/>
<feature type="compositionally biased region" description="Low complexity" evidence="4">
    <location>
        <begin position="763"/>
        <end position="870"/>
    </location>
</feature>
<organism evidence="7 8">
    <name type="scientific">Alternaria alternata</name>
    <name type="common">Alternaria rot fungus</name>
    <name type="synonym">Torula alternata</name>
    <dbReference type="NCBI Taxonomy" id="5599"/>
    <lineage>
        <taxon>Eukaryota</taxon>
        <taxon>Fungi</taxon>
        <taxon>Dikarya</taxon>
        <taxon>Ascomycota</taxon>
        <taxon>Pezizomycotina</taxon>
        <taxon>Dothideomycetes</taxon>
        <taxon>Pleosporomycetidae</taxon>
        <taxon>Pleosporales</taxon>
        <taxon>Pleosporineae</taxon>
        <taxon>Pleosporaceae</taxon>
        <taxon>Alternaria</taxon>
        <taxon>Alternaria sect. Alternaria</taxon>
        <taxon>Alternaria alternata complex</taxon>
    </lineage>
</organism>
<feature type="region of interest" description="Disordered" evidence="4">
    <location>
        <begin position="763"/>
        <end position="871"/>
    </location>
</feature>
<name>A0A177D413_ALTAL</name>
<accession>A0A177D413</accession>
<dbReference type="GeneID" id="29120915"/>
<dbReference type="Pfam" id="PF00734">
    <property type="entry name" value="CBM_1"/>
    <property type="match status" value="1"/>
</dbReference>
<dbReference type="SUPFAM" id="SSF54373">
    <property type="entry name" value="FAD-linked reductases, C-terminal domain"/>
    <property type="match status" value="1"/>
</dbReference>
<dbReference type="PROSITE" id="PS00624">
    <property type="entry name" value="GMC_OXRED_2"/>
    <property type="match status" value="1"/>
</dbReference>
<dbReference type="InterPro" id="IPR000254">
    <property type="entry name" value="CBD"/>
</dbReference>
<dbReference type="CDD" id="cd09630">
    <property type="entry name" value="CDH_like_cytochrome"/>
    <property type="match status" value="1"/>
</dbReference>
<dbReference type="SUPFAM" id="SSF49344">
    <property type="entry name" value="CBD9-like"/>
    <property type="match status" value="1"/>
</dbReference>
<sequence length="960" mass="99584">MARTFLLSTALLALGVSAQTSSKFTDEKTGITFSGLHHSSGYRLGYALPEKATTDFIVQVQAPITNDGGWAGFSLGQSMTGNLLVVAWPHEGEVIASFREATGYTNPAVKTGDFTMSPIPDGTFVNDTAFSYTFLCSNCISEDPKTGLVIYEDPSVNIMGWAYSNKALADSTDAGAALNYHDAGFGAFGLPMSNASSPDFEKWAAMAVASTPSGGNSTTPGGNSTAPAAPVAGNTTATVANSTYDYIVAGGGAAGIIAAERLAESGASVLLVERGGPSYAFTGKTEVMPWNDTVSMYDVPGYGYYLSDVGSPAYCADTADMSGCLLGGSTAINAMMYVKPQERDFDDKWPAGWKWADVAEAADRLYERNPGQTYGSEDGIRYDNGAYDVLSQFFAGQGWTETDFVKNPNAKVDVYGHPTWNIANGLRSGVVRTYLPLAQKLNNFELMMNTNVVRVVREGSAVSGIEVETADGKRVIYNVKSGGSVILAAGSMSTPRILFNSGIGPADQLQTVASGSSGVTLPDEADWIDLPVGAEIKDHPIFTVKFNTSTPLSGTDEKALTSPNQTTIDLFAKGSGELAQSGQRLNWWSSVNTTDGSEIFFQGTCNSPADNTIQMKVYITHGLQSVGSLGITADGATTFITDPHMTSDVDTEAVTMMMDRLIAMTQGGNSTLSLIAPAGVSNVTGADLIKSFKTGSHYVGTAKMGTEGDAGVVVDTDTKVYGTDNLFVVDASIHPDLPTGNTQAIVMVAAEAAAARILALGDSPASGTAPTASTTPEATPEAASSSVPAATPVVPAASSAAPIGTGSPAAPSAAPVESAAPIESAAPAESASPVASSPAGSSTPSAPAESAPATTPSPAEPAQPAQPSTAGAYERCGGIGFTGPTTCASGWKCVVQNDYYSQCLQSTDSNRGRSEPVSRRHDTLTRRAMVGHKPVSPVVVHEHIHSRKLGRASFLDSYQS</sequence>
<keyword evidence="2 5" id="KW-0732">Signal</keyword>
<reference evidence="7 8" key="1">
    <citation type="submission" date="2016-05" db="EMBL/GenBank/DDBJ databases">
        <title>Comparative analysis of secretome profiles of manganese(II)-oxidizing ascomycete fungi.</title>
        <authorList>
            <consortium name="DOE Joint Genome Institute"/>
            <person name="Zeiner C.A."/>
            <person name="Purvine S.O."/>
            <person name="Zink E.M."/>
            <person name="Wu S."/>
            <person name="Pasa-Tolic L."/>
            <person name="Chaput D.L."/>
            <person name="Haridas S."/>
            <person name="Grigoriev I.V."/>
            <person name="Santelli C.M."/>
            <person name="Hansel C.M."/>
        </authorList>
    </citation>
    <scope>NUCLEOTIDE SEQUENCE [LARGE SCALE GENOMIC DNA]</scope>
    <source>
        <strain evidence="7 8">SRC1lrK2f</strain>
    </source>
</reference>
<evidence type="ECO:0000256" key="3">
    <source>
        <dbReference type="RuleBase" id="RU003968"/>
    </source>
</evidence>
<evidence type="ECO:0000256" key="2">
    <source>
        <dbReference type="ARBA" id="ARBA00022729"/>
    </source>
</evidence>
<dbReference type="Pfam" id="PF00732">
    <property type="entry name" value="GMC_oxred_N"/>
    <property type="match status" value="1"/>
</dbReference>
<keyword evidence="3" id="KW-0285">Flavoprotein</keyword>
<protein>
    <submittedName>
        <fullName evidence="7">FAD/NAD(P)-binding domain-containing protein</fullName>
    </submittedName>
</protein>
<dbReference type="GO" id="GO:0050660">
    <property type="term" value="F:flavin adenine dinucleotide binding"/>
    <property type="evidence" value="ECO:0007669"/>
    <property type="project" value="InterPro"/>
</dbReference>
<dbReference type="Proteomes" id="UP000077248">
    <property type="component" value="Unassembled WGS sequence"/>
</dbReference>
<dbReference type="KEGG" id="aalt:CC77DRAFT_950453"/>
<keyword evidence="3" id="KW-0274">FAD</keyword>
<dbReference type="Gene3D" id="3.50.50.60">
    <property type="entry name" value="FAD/NAD(P)-binding domain"/>
    <property type="match status" value="1"/>
</dbReference>
<dbReference type="Pfam" id="PF16010">
    <property type="entry name" value="CDH-cyt"/>
    <property type="match status" value="1"/>
</dbReference>
<dbReference type="SUPFAM" id="SSF57180">
    <property type="entry name" value="Cellulose-binding domain"/>
    <property type="match status" value="1"/>
</dbReference>
<dbReference type="InterPro" id="IPR007867">
    <property type="entry name" value="GMC_OxRtase_C"/>
</dbReference>
<dbReference type="RefSeq" id="XP_018379130.1">
    <property type="nucleotide sequence ID" value="XM_018535321.1"/>
</dbReference>
<keyword evidence="8" id="KW-1185">Reference proteome</keyword>
<dbReference type="PANTHER" id="PTHR47190">
    <property type="entry name" value="DEHYDROGENASE, PUTATIVE-RELATED"/>
    <property type="match status" value="1"/>
</dbReference>
<dbReference type="InterPro" id="IPR036188">
    <property type="entry name" value="FAD/NAD-bd_sf"/>
</dbReference>
<dbReference type="InterPro" id="IPR015920">
    <property type="entry name" value="Cellobiose_DH-like_cyt"/>
</dbReference>
<dbReference type="InterPro" id="IPR053208">
    <property type="entry name" value="GMC_Oxidoreductase_CD"/>
</dbReference>
<feature type="chain" id="PRO_5008058965" evidence="5">
    <location>
        <begin position="19"/>
        <end position="960"/>
    </location>
</feature>
<dbReference type="GO" id="GO:0030248">
    <property type="term" value="F:cellulose binding"/>
    <property type="evidence" value="ECO:0007669"/>
    <property type="project" value="InterPro"/>
</dbReference>
<dbReference type="PROSITE" id="PS00623">
    <property type="entry name" value="GMC_OXRED_1"/>
    <property type="match status" value="1"/>
</dbReference>
<feature type="signal peptide" evidence="5">
    <location>
        <begin position="1"/>
        <end position="18"/>
    </location>
</feature>
<gene>
    <name evidence="7" type="ORF">CC77DRAFT_950453</name>
</gene>
<feature type="domain" description="CBM1" evidence="6">
    <location>
        <begin position="868"/>
        <end position="904"/>
    </location>
</feature>
<dbReference type="PANTHER" id="PTHR47190:SF4">
    <property type="entry name" value="DEHYDROGENASE, PUTATIVE-RELATED"/>
    <property type="match status" value="1"/>
</dbReference>
<dbReference type="Pfam" id="PF05199">
    <property type="entry name" value="GMC_oxred_C"/>
    <property type="match status" value="1"/>
</dbReference>
<evidence type="ECO:0000259" key="6">
    <source>
        <dbReference type="PROSITE" id="PS51164"/>
    </source>
</evidence>
<evidence type="ECO:0000313" key="8">
    <source>
        <dbReference type="Proteomes" id="UP000077248"/>
    </source>
</evidence>
<dbReference type="InterPro" id="IPR000172">
    <property type="entry name" value="GMC_OxRdtase_N"/>
</dbReference>
<dbReference type="PROSITE" id="PS51164">
    <property type="entry name" value="CBM1_2"/>
    <property type="match status" value="1"/>
</dbReference>
<dbReference type="OMA" id="FLCEGCI"/>
<dbReference type="Gene3D" id="3.30.410.10">
    <property type="entry name" value="Cholesterol Oxidase, domain 2"/>
    <property type="match status" value="1"/>
</dbReference>
<evidence type="ECO:0000256" key="1">
    <source>
        <dbReference type="ARBA" id="ARBA00010790"/>
    </source>
</evidence>
<evidence type="ECO:0000256" key="4">
    <source>
        <dbReference type="SAM" id="MobiDB-lite"/>
    </source>
</evidence>
<evidence type="ECO:0000256" key="5">
    <source>
        <dbReference type="SAM" id="SignalP"/>
    </source>
</evidence>
<dbReference type="GO" id="GO:0016614">
    <property type="term" value="F:oxidoreductase activity, acting on CH-OH group of donors"/>
    <property type="evidence" value="ECO:0007669"/>
    <property type="project" value="InterPro"/>
</dbReference>
<dbReference type="InterPro" id="IPR035971">
    <property type="entry name" value="CBD_sf"/>
</dbReference>
<dbReference type="SMART" id="SM00236">
    <property type="entry name" value="fCBD"/>
    <property type="match status" value="1"/>
</dbReference>
<dbReference type="PROSITE" id="PS00562">
    <property type="entry name" value="CBM1_1"/>
    <property type="match status" value="1"/>
</dbReference>
<evidence type="ECO:0000313" key="7">
    <source>
        <dbReference type="EMBL" id="OAG13709.1"/>
    </source>
</evidence>
<dbReference type="EMBL" id="KV441507">
    <property type="protein sequence ID" value="OAG13709.1"/>
    <property type="molecule type" value="Genomic_DNA"/>
</dbReference>
<dbReference type="GO" id="GO:0005975">
    <property type="term" value="P:carbohydrate metabolic process"/>
    <property type="evidence" value="ECO:0007669"/>
    <property type="project" value="InterPro"/>
</dbReference>